<dbReference type="GO" id="GO:0000435">
    <property type="term" value="P:positive regulation of transcription from RNA polymerase II promoter by galactose"/>
    <property type="evidence" value="ECO:0007669"/>
    <property type="project" value="TreeGrafter"/>
</dbReference>
<keyword evidence="5" id="KW-1133">Transmembrane helix</keyword>
<dbReference type="OrthoDB" id="3362851at2759"/>
<dbReference type="SMART" id="SM00906">
    <property type="entry name" value="Fungal_trans"/>
    <property type="match status" value="1"/>
</dbReference>
<dbReference type="OMA" id="PEGTGYF"/>
<dbReference type="AlphaFoldDB" id="C6H8H5"/>
<keyword evidence="1" id="KW-0805">Transcription regulation</keyword>
<dbReference type="InterPro" id="IPR005600">
    <property type="entry name" value="Gal4_dimer_dom"/>
</dbReference>
<proteinExistence type="predicted"/>
<evidence type="ECO:0000313" key="8">
    <source>
        <dbReference type="Proteomes" id="UP000002624"/>
    </source>
</evidence>
<evidence type="ECO:0000256" key="2">
    <source>
        <dbReference type="ARBA" id="ARBA00023163"/>
    </source>
</evidence>
<sequence length="672" mass="76295">MAVHAGKRNEQQGKRLWMKDCQRRVPLGSRGCKTRARGKAGVKPCRALRSGGLLCPTSQAPPFRYRDMSSHALNVQIYINRLKKECVYSPKVVRTPLTRQNLTYAEDRIRKLEAAISTLLPNADIEALLESSSSKQSEGQRRQEPKPDQKPVSVVVPQDSAVATEPSSEALPQLADGFDWAEKELTLTELSDGMAALSIRPEGAGYLDGDGRIFANYHTSYPFLHEETFRAQFGEQIPRPRGHAWPILLNTVLALGAWTIGDDTVDIHEIFYNEANRYLQDVSVFEIGNLACVQAFLLLSNYTQKRNKPNTGWNYLGLAIRMALSLGLHKEFPEWNISLLQREMRRRVWWGVFIFDSGASITFGRPILLPDASSMDAKQVQNIPDNALTASTEAVPLETDEPTLYSSLIAQAKFHLTTNELYHCLLSNRNLSAEETLKLQTPIDDFLCSLPSFFERDDSHHDDYSSNHESSNLQLPPWFIFAKKRLSWRRWNFQIILYRPILLLWATQRWKQTGQLQFSFPPDVATDSNQPQSAEEECRMRCLQAARATIQSISGYMEMNPYMRLDGWYMLYFLFQAALIPVLFLITTPTSPSAPSWLSDIQSVQDQDHVQPSAIIAMAITANILITATSHLFRNKSAQILRRPEQDPRAATVPPNVMMRDSVMHGRRIWLV</sequence>
<feature type="region of interest" description="Disordered" evidence="4">
    <location>
        <begin position="131"/>
        <end position="154"/>
    </location>
</feature>
<evidence type="ECO:0000259" key="6">
    <source>
        <dbReference type="SMART" id="SM00906"/>
    </source>
</evidence>
<evidence type="ECO:0000313" key="7">
    <source>
        <dbReference type="EMBL" id="EER42608.1"/>
    </source>
</evidence>
<feature type="domain" description="Xylanolytic transcriptional activator regulatory" evidence="6">
    <location>
        <begin position="312"/>
        <end position="386"/>
    </location>
</feature>
<dbReference type="InterPro" id="IPR007219">
    <property type="entry name" value="XnlR_reg_dom"/>
</dbReference>
<feature type="compositionally biased region" description="Basic and acidic residues" evidence="4">
    <location>
        <begin position="138"/>
        <end position="149"/>
    </location>
</feature>
<dbReference type="EMBL" id="GG692421">
    <property type="protein sequence ID" value="EER42608.1"/>
    <property type="molecule type" value="Genomic_DNA"/>
</dbReference>
<dbReference type="GO" id="GO:0008270">
    <property type="term" value="F:zinc ion binding"/>
    <property type="evidence" value="ECO:0007669"/>
    <property type="project" value="InterPro"/>
</dbReference>
<dbReference type="Proteomes" id="UP000002624">
    <property type="component" value="Unassembled WGS sequence"/>
</dbReference>
<evidence type="ECO:0000256" key="5">
    <source>
        <dbReference type="SAM" id="Phobius"/>
    </source>
</evidence>
<name>C6H8H5_AJECH</name>
<evidence type="ECO:0000256" key="1">
    <source>
        <dbReference type="ARBA" id="ARBA00023015"/>
    </source>
</evidence>
<keyword evidence="2" id="KW-0804">Transcription</keyword>
<dbReference type="Pfam" id="PF04082">
    <property type="entry name" value="Fungal_trans"/>
    <property type="match status" value="1"/>
</dbReference>
<feature type="transmembrane region" description="Helical" evidence="5">
    <location>
        <begin position="348"/>
        <end position="368"/>
    </location>
</feature>
<dbReference type="CDD" id="cd14654">
    <property type="entry name" value="ZIP_Gal4"/>
    <property type="match status" value="1"/>
</dbReference>
<keyword evidence="5" id="KW-0472">Membrane</keyword>
<gene>
    <name evidence="7" type="ORF">HCDG_02506</name>
</gene>
<dbReference type="GO" id="GO:0006351">
    <property type="term" value="P:DNA-templated transcription"/>
    <property type="evidence" value="ECO:0007669"/>
    <property type="project" value="InterPro"/>
</dbReference>
<feature type="transmembrane region" description="Helical" evidence="5">
    <location>
        <begin position="569"/>
        <end position="590"/>
    </location>
</feature>
<protein>
    <submittedName>
        <fullName evidence="7">Fungal specific transcription factor</fullName>
    </submittedName>
</protein>
<dbReference type="InterPro" id="IPR051127">
    <property type="entry name" value="Fungal_SecMet_Regulators"/>
</dbReference>
<reference evidence="8" key="1">
    <citation type="submission" date="2009-05" db="EMBL/GenBank/DDBJ databases">
        <title>The genome sequence of Ajellomyces capsulatus strain H143.</title>
        <authorList>
            <person name="Champion M."/>
            <person name="Cuomo C.A."/>
            <person name="Ma L.-J."/>
            <person name="Henn M.R."/>
            <person name="Sil A."/>
            <person name="Goldman B."/>
            <person name="Young S.K."/>
            <person name="Kodira C.D."/>
            <person name="Zeng Q."/>
            <person name="Koehrsen M."/>
            <person name="Alvarado L."/>
            <person name="Berlin A.M."/>
            <person name="Borenstein D."/>
            <person name="Chen Z."/>
            <person name="Engels R."/>
            <person name="Freedman E."/>
            <person name="Gellesch M."/>
            <person name="Goldberg J."/>
            <person name="Griggs A."/>
            <person name="Gujja S."/>
            <person name="Heiman D.I."/>
            <person name="Hepburn T.A."/>
            <person name="Howarth C."/>
            <person name="Jen D."/>
            <person name="Larson L."/>
            <person name="Lewis B."/>
            <person name="Mehta T."/>
            <person name="Park D."/>
            <person name="Pearson M."/>
            <person name="Roberts A."/>
            <person name="Saif S."/>
            <person name="Shea T.D."/>
            <person name="Shenoy N."/>
            <person name="Sisk P."/>
            <person name="Stolte C."/>
            <person name="Sykes S."/>
            <person name="Walk T."/>
            <person name="White J."/>
            <person name="Yandava C."/>
            <person name="Klein B."/>
            <person name="McEwen J.G."/>
            <person name="Puccia R."/>
            <person name="Goldman G.H."/>
            <person name="Felipe M.S."/>
            <person name="Nino-Vega G."/>
            <person name="San-Blas G."/>
            <person name="Taylor J.W."/>
            <person name="Mendoza L."/>
            <person name="Galagan J.E."/>
            <person name="Nusbaum C."/>
            <person name="Birren B.W."/>
        </authorList>
    </citation>
    <scope>NUCLEOTIDE SEQUENCE [LARGE SCALE GENOMIC DNA]</scope>
    <source>
        <strain evidence="8">H143</strain>
    </source>
</reference>
<organism evidence="7 8">
    <name type="scientific">Ajellomyces capsulatus (strain H143)</name>
    <name type="common">Darling's disease fungus</name>
    <name type="synonym">Histoplasma capsulatum</name>
    <dbReference type="NCBI Taxonomy" id="544712"/>
    <lineage>
        <taxon>Eukaryota</taxon>
        <taxon>Fungi</taxon>
        <taxon>Dikarya</taxon>
        <taxon>Ascomycota</taxon>
        <taxon>Pezizomycotina</taxon>
        <taxon>Eurotiomycetes</taxon>
        <taxon>Eurotiomycetidae</taxon>
        <taxon>Onygenales</taxon>
        <taxon>Ajellomycetaceae</taxon>
        <taxon>Histoplasma</taxon>
    </lineage>
</organism>
<evidence type="ECO:0000256" key="4">
    <source>
        <dbReference type="SAM" id="MobiDB-lite"/>
    </source>
</evidence>
<accession>C6H8H5</accession>
<dbReference type="GO" id="GO:0000978">
    <property type="term" value="F:RNA polymerase II cis-regulatory region sequence-specific DNA binding"/>
    <property type="evidence" value="ECO:0007669"/>
    <property type="project" value="TreeGrafter"/>
</dbReference>
<keyword evidence="5" id="KW-0812">Transmembrane</keyword>
<feature type="transmembrane region" description="Helical" evidence="5">
    <location>
        <begin position="610"/>
        <end position="633"/>
    </location>
</feature>
<dbReference type="PANTHER" id="PTHR47424:SF2">
    <property type="entry name" value="TRANSCRIPTION FACTOR DOMAIN-CONTAINING PROTEIN-RELATED"/>
    <property type="match status" value="1"/>
</dbReference>
<dbReference type="CDD" id="cd12148">
    <property type="entry name" value="fungal_TF_MHR"/>
    <property type="match status" value="1"/>
</dbReference>
<dbReference type="VEuPathDB" id="FungiDB:HCDG_02506"/>
<dbReference type="GO" id="GO:0005634">
    <property type="term" value="C:nucleus"/>
    <property type="evidence" value="ECO:0007669"/>
    <property type="project" value="TreeGrafter"/>
</dbReference>
<keyword evidence="3" id="KW-0539">Nucleus</keyword>
<dbReference type="STRING" id="544712.C6H8H5"/>
<dbReference type="HOGENOM" id="CLU_408792_0_0_1"/>
<dbReference type="PANTHER" id="PTHR47424">
    <property type="entry name" value="REGULATORY PROTEIN GAL4"/>
    <property type="match status" value="1"/>
</dbReference>
<evidence type="ECO:0000256" key="3">
    <source>
        <dbReference type="ARBA" id="ARBA00023242"/>
    </source>
</evidence>
<dbReference type="GO" id="GO:0000981">
    <property type="term" value="F:DNA-binding transcription factor activity, RNA polymerase II-specific"/>
    <property type="evidence" value="ECO:0007669"/>
    <property type="project" value="TreeGrafter"/>
</dbReference>